<protein>
    <submittedName>
        <fullName evidence="2">Uncharacterized protein</fullName>
    </submittedName>
</protein>
<accession>A0A1W2ACQ6</accession>
<evidence type="ECO:0000313" key="2">
    <source>
        <dbReference type="EMBL" id="SMC58400.1"/>
    </source>
</evidence>
<evidence type="ECO:0000313" key="3">
    <source>
        <dbReference type="Proteomes" id="UP000192738"/>
    </source>
</evidence>
<feature type="transmembrane region" description="Helical" evidence="1">
    <location>
        <begin position="14"/>
        <end position="34"/>
    </location>
</feature>
<organism evidence="2 3">
    <name type="scientific">Sporomusa malonica</name>
    <dbReference type="NCBI Taxonomy" id="112901"/>
    <lineage>
        <taxon>Bacteria</taxon>
        <taxon>Bacillati</taxon>
        <taxon>Bacillota</taxon>
        <taxon>Negativicutes</taxon>
        <taxon>Selenomonadales</taxon>
        <taxon>Sporomusaceae</taxon>
        <taxon>Sporomusa</taxon>
    </lineage>
</organism>
<dbReference type="EMBL" id="FWXI01000005">
    <property type="protein sequence ID" value="SMC58400.1"/>
    <property type="molecule type" value="Genomic_DNA"/>
</dbReference>
<proteinExistence type="predicted"/>
<name>A0A1W2ACQ6_9FIRM</name>
<keyword evidence="3" id="KW-1185">Reference proteome</keyword>
<dbReference type="RefSeq" id="WP_084575119.1">
    <property type="nucleotide sequence ID" value="NZ_CP155572.1"/>
</dbReference>
<dbReference type="STRING" id="112901.SAMN04488500_105199"/>
<dbReference type="Proteomes" id="UP000192738">
    <property type="component" value="Unassembled WGS sequence"/>
</dbReference>
<gene>
    <name evidence="2" type="ORF">SAMN04488500_105199</name>
</gene>
<keyword evidence="1" id="KW-0812">Transmembrane</keyword>
<dbReference type="AlphaFoldDB" id="A0A1W2ACQ6"/>
<reference evidence="2 3" key="1">
    <citation type="submission" date="2017-04" db="EMBL/GenBank/DDBJ databases">
        <authorList>
            <person name="Afonso C.L."/>
            <person name="Miller P.J."/>
            <person name="Scott M.A."/>
            <person name="Spackman E."/>
            <person name="Goraichik I."/>
            <person name="Dimitrov K.M."/>
            <person name="Suarez D.L."/>
            <person name="Swayne D.E."/>
        </authorList>
    </citation>
    <scope>NUCLEOTIDE SEQUENCE [LARGE SCALE GENOMIC DNA]</scope>
    <source>
        <strain evidence="2 3">DSM 5090</strain>
    </source>
</reference>
<dbReference type="OrthoDB" id="1683946at2"/>
<sequence>MSNSVVNKLKIRGIIYLFLVFLLMAGSTAAWLYFGSDLPKKTPLRATQVFIWHNNLNTAQTITVNKT</sequence>
<keyword evidence="1" id="KW-0472">Membrane</keyword>
<keyword evidence="1" id="KW-1133">Transmembrane helix</keyword>
<evidence type="ECO:0000256" key="1">
    <source>
        <dbReference type="SAM" id="Phobius"/>
    </source>
</evidence>